<dbReference type="Gene3D" id="3.40.50.720">
    <property type="entry name" value="NAD(P)-binding Rossmann-like Domain"/>
    <property type="match status" value="1"/>
</dbReference>
<sequence length="390" mass="43241">MTTAQRILNVGVIGCGEVAQVIHIPTLGFMSSWFRITYLCDVSPASLAHCKAKIPNLDLKTTRDAAELCSSKDVDVVMVINSDEYHVEHALLALQNDKHVLVEKPLALTKRDIHAVIEAERKSKGKLMVGYMRRYAAPLEDAIKEIGGMDKILYARVRDIIGPNSYFVDQSGTFPGKFIDFSPEDSADKTSRAEALVKTAFDEIGGVPVTPESTRLWRIFGGLGSHDLSVMREALGMPEKVVGSALGFPFWKYVIISPFVSRGAGMMLTLNLFSVLFQYPGFTVSYESGIDNIPRFDAHLEVYSANKVVRVQYDTPYVKGLPVTMHIAENADGVYKESTIRKSYEDPYTLELKKLWKVVVEGEPVKTTAEDALKDTELFGMIMKHGFGSA</sequence>
<dbReference type="PANTHER" id="PTHR42840">
    <property type="entry name" value="NAD(P)-BINDING ROSSMANN-FOLD SUPERFAMILY PROTEIN-RELATED"/>
    <property type="match status" value="1"/>
</dbReference>
<dbReference type="RefSeq" id="XP_056555670.1">
    <property type="nucleotide sequence ID" value="XM_056700257.1"/>
</dbReference>
<feature type="domain" description="Gfo/Idh/MocA-like oxidoreductase N-terminal" evidence="1">
    <location>
        <begin position="8"/>
        <end position="131"/>
    </location>
</feature>
<evidence type="ECO:0000259" key="1">
    <source>
        <dbReference type="Pfam" id="PF01408"/>
    </source>
</evidence>
<dbReference type="GO" id="GO:0006740">
    <property type="term" value="P:NADPH regeneration"/>
    <property type="evidence" value="ECO:0007669"/>
    <property type="project" value="TreeGrafter"/>
</dbReference>
<dbReference type="Proteomes" id="UP001147782">
    <property type="component" value="Unassembled WGS sequence"/>
</dbReference>
<reference evidence="2" key="1">
    <citation type="submission" date="2022-11" db="EMBL/GenBank/DDBJ databases">
        <authorList>
            <person name="Petersen C."/>
        </authorList>
    </citation>
    <scope>NUCLEOTIDE SEQUENCE</scope>
    <source>
        <strain evidence="2">IBT 29864</strain>
    </source>
</reference>
<evidence type="ECO:0000313" key="3">
    <source>
        <dbReference type="Proteomes" id="UP001147782"/>
    </source>
</evidence>
<dbReference type="InterPro" id="IPR036291">
    <property type="entry name" value="NAD(P)-bd_dom_sf"/>
</dbReference>
<dbReference type="InterPro" id="IPR000683">
    <property type="entry name" value="Gfo/Idh/MocA-like_OxRdtase_N"/>
</dbReference>
<keyword evidence="3" id="KW-1185">Reference proteome</keyword>
<organism evidence="2 3">
    <name type="scientific">Penicillium cataractarum</name>
    <dbReference type="NCBI Taxonomy" id="2100454"/>
    <lineage>
        <taxon>Eukaryota</taxon>
        <taxon>Fungi</taxon>
        <taxon>Dikarya</taxon>
        <taxon>Ascomycota</taxon>
        <taxon>Pezizomycotina</taxon>
        <taxon>Eurotiomycetes</taxon>
        <taxon>Eurotiomycetidae</taxon>
        <taxon>Eurotiales</taxon>
        <taxon>Aspergillaceae</taxon>
        <taxon>Penicillium</taxon>
    </lineage>
</organism>
<accession>A0A9W9S3B6</accession>
<dbReference type="GO" id="GO:0016491">
    <property type="term" value="F:oxidoreductase activity"/>
    <property type="evidence" value="ECO:0007669"/>
    <property type="project" value="TreeGrafter"/>
</dbReference>
<comment type="caution">
    <text evidence="2">The sequence shown here is derived from an EMBL/GenBank/DDBJ whole genome shotgun (WGS) entry which is preliminary data.</text>
</comment>
<dbReference type="SUPFAM" id="SSF51735">
    <property type="entry name" value="NAD(P)-binding Rossmann-fold domains"/>
    <property type="match status" value="1"/>
</dbReference>
<dbReference type="AlphaFoldDB" id="A0A9W9S3B6"/>
<name>A0A9W9S3B6_9EURO</name>
<dbReference type="GO" id="GO:0005737">
    <property type="term" value="C:cytoplasm"/>
    <property type="evidence" value="ECO:0007669"/>
    <property type="project" value="TreeGrafter"/>
</dbReference>
<dbReference type="PANTHER" id="PTHR42840:SF7">
    <property type="entry name" value="BINDING ROSSMANN FOLD OXIDOREDUCTASE, PUTATIVE (AFU_ORTHOLOGUE AFUA_4G10190)-RELATED"/>
    <property type="match status" value="1"/>
</dbReference>
<dbReference type="EMBL" id="JAPZBS010000005">
    <property type="protein sequence ID" value="KAJ5371236.1"/>
    <property type="molecule type" value="Genomic_DNA"/>
</dbReference>
<dbReference type="GO" id="GO:0000166">
    <property type="term" value="F:nucleotide binding"/>
    <property type="evidence" value="ECO:0007669"/>
    <property type="project" value="InterPro"/>
</dbReference>
<dbReference type="OrthoDB" id="64915at2759"/>
<dbReference type="Pfam" id="PF01408">
    <property type="entry name" value="GFO_IDH_MocA"/>
    <property type="match status" value="1"/>
</dbReference>
<evidence type="ECO:0000313" key="2">
    <source>
        <dbReference type="EMBL" id="KAJ5371236.1"/>
    </source>
</evidence>
<protein>
    <recommendedName>
        <fullName evidence="1">Gfo/Idh/MocA-like oxidoreductase N-terminal domain-containing protein</fullName>
    </recommendedName>
</protein>
<reference evidence="2" key="2">
    <citation type="journal article" date="2023" name="IMA Fungus">
        <title>Comparative genomic study of the Penicillium genus elucidates a diverse pangenome and 15 lateral gene transfer events.</title>
        <authorList>
            <person name="Petersen C."/>
            <person name="Sorensen T."/>
            <person name="Nielsen M.R."/>
            <person name="Sondergaard T.E."/>
            <person name="Sorensen J.L."/>
            <person name="Fitzpatrick D.A."/>
            <person name="Frisvad J.C."/>
            <person name="Nielsen K.L."/>
        </authorList>
    </citation>
    <scope>NUCLEOTIDE SEQUENCE</scope>
    <source>
        <strain evidence="2">IBT 29864</strain>
    </source>
</reference>
<dbReference type="Gene3D" id="3.30.360.10">
    <property type="entry name" value="Dihydrodipicolinate Reductase, domain 2"/>
    <property type="match status" value="1"/>
</dbReference>
<proteinExistence type="predicted"/>
<gene>
    <name evidence="2" type="ORF">N7496_007328</name>
</gene>
<dbReference type="GeneID" id="81439436"/>